<proteinExistence type="inferred from homology"/>
<dbReference type="OrthoDB" id="9793396at2"/>
<gene>
    <name evidence="8" type="ORF">CG50_04585</name>
</gene>
<dbReference type="SUPFAM" id="SSF53807">
    <property type="entry name" value="Helical backbone' metal receptor"/>
    <property type="match status" value="1"/>
</dbReference>
<dbReference type="GO" id="GO:0030001">
    <property type="term" value="P:metal ion transport"/>
    <property type="evidence" value="ECO:0007669"/>
    <property type="project" value="InterPro"/>
</dbReference>
<evidence type="ECO:0000256" key="5">
    <source>
        <dbReference type="ARBA" id="ARBA00022729"/>
    </source>
</evidence>
<dbReference type="GO" id="GO:0030313">
    <property type="term" value="C:cell envelope"/>
    <property type="evidence" value="ECO:0007669"/>
    <property type="project" value="UniProtKB-SubCell"/>
</dbReference>
<keyword evidence="5 7" id="KW-0732">Signal</keyword>
<protein>
    <submittedName>
        <fullName evidence="8">Metal ABC transporter substrate-binding protein</fullName>
    </submittedName>
</protein>
<accession>A0A086XUL9</accession>
<organism evidence="8 9">
    <name type="scientific">Paenirhodobacter enshiensis</name>
    <dbReference type="NCBI Taxonomy" id="1105367"/>
    <lineage>
        <taxon>Bacteria</taxon>
        <taxon>Pseudomonadati</taxon>
        <taxon>Pseudomonadota</taxon>
        <taxon>Alphaproteobacteria</taxon>
        <taxon>Rhodobacterales</taxon>
        <taxon>Rhodobacter group</taxon>
        <taxon>Paenirhodobacter</taxon>
    </lineage>
</organism>
<dbReference type="Gene3D" id="3.40.50.1980">
    <property type="entry name" value="Nitrogenase molybdenum iron protein domain"/>
    <property type="match status" value="2"/>
</dbReference>
<evidence type="ECO:0000256" key="1">
    <source>
        <dbReference type="ARBA" id="ARBA00004196"/>
    </source>
</evidence>
<evidence type="ECO:0000256" key="6">
    <source>
        <dbReference type="RuleBase" id="RU003512"/>
    </source>
</evidence>
<dbReference type="STRING" id="1105367.CG50_04585"/>
<sequence length="310" mass="32745">MQTRRSLIGSILGSAALTLVLAGGALAAEPVKVVATFSVIGDLVHQVGGDHVTVTTLVPVDGDAHVYQPTPEDAKALAAAKLVFVNGLHMEGWMDRLVSASGTKASVVTVSQGVKPLEFTREEAEEAGENNGHHHHIEDPHAWQSVPNAEIYVANIAAALEKADPANAGAYKANAAAYEAKLKALDAHIREVVATIPEANRTVITSHDAFGYFGHAYGLTFEAPEGLSTDSEASAQDVAKLIDQIRTEKTPAIFMENITDPRLIEQIARETGTKIGGTVYSDALSPADGPAPTYLDMMNNNISMFAAALK</sequence>
<dbReference type="RefSeq" id="WP_036637993.1">
    <property type="nucleotide sequence ID" value="NZ_JFZB01000020.1"/>
</dbReference>
<dbReference type="AlphaFoldDB" id="A0A086XUL9"/>
<dbReference type="PRINTS" id="PR00690">
    <property type="entry name" value="ADHESNFAMILY"/>
</dbReference>
<evidence type="ECO:0000256" key="7">
    <source>
        <dbReference type="SAM" id="SignalP"/>
    </source>
</evidence>
<dbReference type="GO" id="GO:0046872">
    <property type="term" value="F:metal ion binding"/>
    <property type="evidence" value="ECO:0007669"/>
    <property type="project" value="UniProtKB-KW"/>
</dbReference>
<dbReference type="PANTHER" id="PTHR42953:SF1">
    <property type="entry name" value="METAL-BINDING PROTEIN HI_0362-RELATED"/>
    <property type="match status" value="1"/>
</dbReference>
<keyword evidence="4" id="KW-0479">Metal-binding</keyword>
<feature type="signal peptide" evidence="7">
    <location>
        <begin position="1"/>
        <end position="27"/>
    </location>
</feature>
<dbReference type="InterPro" id="IPR006129">
    <property type="entry name" value="AdhesinB"/>
</dbReference>
<dbReference type="PRINTS" id="PR00691">
    <property type="entry name" value="ADHESINB"/>
</dbReference>
<evidence type="ECO:0000256" key="2">
    <source>
        <dbReference type="ARBA" id="ARBA00011028"/>
    </source>
</evidence>
<dbReference type="InterPro" id="IPR050492">
    <property type="entry name" value="Bact_metal-bind_prot9"/>
</dbReference>
<dbReference type="Pfam" id="PF01297">
    <property type="entry name" value="ZnuA"/>
    <property type="match status" value="1"/>
</dbReference>
<evidence type="ECO:0000256" key="3">
    <source>
        <dbReference type="ARBA" id="ARBA00022448"/>
    </source>
</evidence>
<name>A0A086XUL9_9RHOB</name>
<comment type="similarity">
    <text evidence="2 6">Belongs to the bacterial solute-binding protein 9 family.</text>
</comment>
<dbReference type="CDD" id="cd01137">
    <property type="entry name" value="PsaA"/>
    <property type="match status" value="1"/>
</dbReference>
<comment type="caution">
    <text evidence="8">The sequence shown here is derived from an EMBL/GenBank/DDBJ whole genome shotgun (WGS) entry which is preliminary data.</text>
</comment>
<reference evidence="8 9" key="1">
    <citation type="submission" date="2014-03" db="EMBL/GenBank/DDBJ databases">
        <title>Genome of Paenirhodobacter enshiensis DW2-9.</title>
        <authorList>
            <person name="Wang D."/>
            <person name="Wang G."/>
        </authorList>
    </citation>
    <scope>NUCLEOTIDE SEQUENCE [LARGE SCALE GENOMIC DNA]</scope>
    <source>
        <strain evidence="8 9">DW2-9</strain>
    </source>
</reference>
<dbReference type="GO" id="GO:0007155">
    <property type="term" value="P:cell adhesion"/>
    <property type="evidence" value="ECO:0007669"/>
    <property type="project" value="InterPro"/>
</dbReference>
<keyword evidence="9" id="KW-1185">Reference proteome</keyword>
<evidence type="ECO:0000256" key="4">
    <source>
        <dbReference type="ARBA" id="ARBA00022723"/>
    </source>
</evidence>
<evidence type="ECO:0000313" key="8">
    <source>
        <dbReference type="EMBL" id="KFI25719.1"/>
    </source>
</evidence>
<dbReference type="PANTHER" id="PTHR42953">
    <property type="entry name" value="HIGH-AFFINITY ZINC UPTAKE SYSTEM PROTEIN ZNUA-RELATED"/>
    <property type="match status" value="1"/>
</dbReference>
<dbReference type="InterPro" id="IPR006127">
    <property type="entry name" value="ZnuA-like"/>
</dbReference>
<dbReference type="Proteomes" id="UP000028824">
    <property type="component" value="Unassembled WGS sequence"/>
</dbReference>
<feature type="chain" id="PRO_5001817050" evidence="7">
    <location>
        <begin position="28"/>
        <end position="310"/>
    </location>
</feature>
<keyword evidence="3 6" id="KW-0813">Transport</keyword>
<dbReference type="InterPro" id="IPR006128">
    <property type="entry name" value="Lipoprotein_PsaA-like"/>
</dbReference>
<dbReference type="EMBL" id="JFZB01000020">
    <property type="protein sequence ID" value="KFI25719.1"/>
    <property type="molecule type" value="Genomic_DNA"/>
</dbReference>
<dbReference type="eggNOG" id="COG0803">
    <property type="taxonomic scope" value="Bacteria"/>
</dbReference>
<comment type="subcellular location">
    <subcellularLocation>
        <location evidence="1">Cell envelope</location>
    </subcellularLocation>
</comment>
<evidence type="ECO:0000313" key="9">
    <source>
        <dbReference type="Proteomes" id="UP000028824"/>
    </source>
</evidence>